<dbReference type="PANTHER" id="PTHR24220">
    <property type="entry name" value="IMPORT ATP-BINDING PROTEIN"/>
    <property type="match status" value="1"/>
</dbReference>
<keyword evidence="5" id="KW-1185">Reference proteome</keyword>
<dbReference type="InterPro" id="IPR003593">
    <property type="entry name" value="AAA+_ATPase"/>
</dbReference>
<dbReference type="GO" id="GO:0022857">
    <property type="term" value="F:transmembrane transporter activity"/>
    <property type="evidence" value="ECO:0007669"/>
    <property type="project" value="TreeGrafter"/>
</dbReference>
<comment type="caution">
    <text evidence="4">The sequence shown here is derived from an EMBL/GenBank/DDBJ whole genome shotgun (WGS) entry which is preliminary data.</text>
</comment>
<dbReference type="Proteomes" id="UP000561011">
    <property type="component" value="Unassembled WGS sequence"/>
</dbReference>
<name>A0A853EXW0_9MICO</name>
<dbReference type="EMBL" id="JACBYE010000040">
    <property type="protein sequence ID" value="NYS94674.1"/>
    <property type="molecule type" value="Genomic_DNA"/>
</dbReference>
<evidence type="ECO:0000313" key="5">
    <source>
        <dbReference type="Proteomes" id="UP000561011"/>
    </source>
</evidence>
<dbReference type="Pfam" id="PF00005">
    <property type="entry name" value="ABC_tran"/>
    <property type="match status" value="1"/>
</dbReference>
<dbReference type="GO" id="GO:0005886">
    <property type="term" value="C:plasma membrane"/>
    <property type="evidence" value="ECO:0007669"/>
    <property type="project" value="TreeGrafter"/>
</dbReference>
<evidence type="ECO:0000256" key="2">
    <source>
        <dbReference type="ARBA" id="ARBA00022840"/>
    </source>
</evidence>
<reference evidence="4 5" key="1">
    <citation type="submission" date="2020-07" db="EMBL/GenBank/DDBJ databases">
        <title>MOT database genomes.</title>
        <authorList>
            <person name="Joseph S."/>
            <person name="Aduse-Opoku J."/>
            <person name="Hashim A."/>
            <person name="Wade W."/>
            <person name="Curtis M."/>
        </authorList>
    </citation>
    <scope>NUCLEOTIDE SEQUENCE [LARGE SCALE GENOMIC DNA]</scope>
    <source>
        <strain evidence="4 5">DSM 100099</strain>
    </source>
</reference>
<dbReference type="InterPro" id="IPR015854">
    <property type="entry name" value="ABC_transpr_LolD-like"/>
</dbReference>
<feature type="domain" description="ABC transporter" evidence="3">
    <location>
        <begin position="22"/>
        <end position="242"/>
    </location>
</feature>
<sequence>MAISIEAARSAPSVASHQAARLTAVDVVLSAPAGTVHALRDVDLDVHAASSLAVTGASGSGKSTLLSVLALVRRPTSGGVAVDGHETSGLDRSELVSLRSSRVGTVFQSFHLEGSLSAVQNVMLPWYFKHGRTARRTAKERALGVLDLLGGVHLADRRPTDMCEEDRQRVAIARALVLDPALVLADEPATSLDRDAADSVAELLLAVPRLTGAAVVMVTARSCVAAAADRVVELDSGRIVSA</sequence>
<evidence type="ECO:0000313" key="4">
    <source>
        <dbReference type="EMBL" id="NYS94674.1"/>
    </source>
</evidence>
<dbReference type="InterPro" id="IPR003439">
    <property type="entry name" value="ABC_transporter-like_ATP-bd"/>
</dbReference>
<keyword evidence="2 4" id="KW-0067">ATP-binding</keyword>
<dbReference type="Gene3D" id="3.40.50.300">
    <property type="entry name" value="P-loop containing nucleotide triphosphate hydrolases"/>
    <property type="match status" value="1"/>
</dbReference>
<dbReference type="SUPFAM" id="SSF52540">
    <property type="entry name" value="P-loop containing nucleoside triphosphate hydrolases"/>
    <property type="match status" value="1"/>
</dbReference>
<keyword evidence="1" id="KW-0547">Nucleotide-binding</keyword>
<evidence type="ECO:0000256" key="1">
    <source>
        <dbReference type="ARBA" id="ARBA00022741"/>
    </source>
</evidence>
<protein>
    <submittedName>
        <fullName evidence="4">ATP-binding cassette domain-containing protein</fullName>
    </submittedName>
</protein>
<evidence type="ECO:0000259" key="3">
    <source>
        <dbReference type="PROSITE" id="PS50893"/>
    </source>
</evidence>
<proteinExistence type="predicted"/>
<dbReference type="GO" id="GO:0005524">
    <property type="term" value="F:ATP binding"/>
    <property type="evidence" value="ECO:0007669"/>
    <property type="project" value="UniProtKB-KW"/>
</dbReference>
<accession>A0A853EXW0</accession>
<dbReference type="AlphaFoldDB" id="A0A853EXW0"/>
<dbReference type="SMART" id="SM00382">
    <property type="entry name" value="AAA"/>
    <property type="match status" value="1"/>
</dbReference>
<organism evidence="4 5">
    <name type="scientific">Sanguibacter inulinus</name>
    <dbReference type="NCBI Taxonomy" id="60922"/>
    <lineage>
        <taxon>Bacteria</taxon>
        <taxon>Bacillati</taxon>
        <taxon>Actinomycetota</taxon>
        <taxon>Actinomycetes</taxon>
        <taxon>Micrococcales</taxon>
        <taxon>Sanguibacteraceae</taxon>
        <taxon>Sanguibacter</taxon>
    </lineage>
</organism>
<dbReference type="PROSITE" id="PS50893">
    <property type="entry name" value="ABC_TRANSPORTER_2"/>
    <property type="match status" value="1"/>
</dbReference>
<gene>
    <name evidence="4" type="ORF">HZZ10_14235</name>
</gene>
<dbReference type="GO" id="GO:0016887">
    <property type="term" value="F:ATP hydrolysis activity"/>
    <property type="evidence" value="ECO:0007669"/>
    <property type="project" value="InterPro"/>
</dbReference>
<dbReference type="InterPro" id="IPR027417">
    <property type="entry name" value="P-loop_NTPase"/>
</dbReference>
<dbReference type="RefSeq" id="WP_179913999.1">
    <property type="nucleotide sequence ID" value="NZ_JACBYE010000040.1"/>
</dbReference>